<evidence type="ECO:0000256" key="1">
    <source>
        <dbReference type="SAM" id="SignalP"/>
    </source>
</evidence>
<keyword evidence="1" id="KW-0732">Signal</keyword>
<feature type="signal peptide" evidence="1">
    <location>
        <begin position="1"/>
        <end position="23"/>
    </location>
</feature>
<accession>A0ABW0E9M4</accession>
<reference evidence="4" key="1">
    <citation type="journal article" date="2019" name="Int. J. Syst. Evol. Microbiol.">
        <title>The Global Catalogue of Microorganisms (GCM) 10K type strain sequencing project: providing services to taxonomists for standard genome sequencing and annotation.</title>
        <authorList>
            <consortium name="The Broad Institute Genomics Platform"/>
            <consortium name="The Broad Institute Genome Sequencing Center for Infectious Disease"/>
            <person name="Wu L."/>
            <person name="Ma J."/>
        </authorList>
    </citation>
    <scope>NUCLEOTIDE SEQUENCE [LARGE SCALE GENOMIC DNA]</scope>
    <source>
        <strain evidence="4">KACC 12602</strain>
    </source>
</reference>
<dbReference type="EMBL" id="JBHSKT010000002">
    <property type="protein sequence ID" value="MFC5269745.1"/>
    <property type="molecule type" value="Genomic_DNA"/>
</dbReference>
<evidence type="ECO:0000313" key="3">
    <source>
        <dbReference type="EMBL" id="MFC5269745.1"/>
    </source>
</evidence>
<dbReference type="RefSeq" id="WP_378016125.1">
    <property type="nucleotide sequence ID" value="NZ_JBHSKT010000002.1"/>
</dbReference>
<keyword evidence="4" id="KW-1185">Reference proteome</keyword>
<dbReference type="Proteomes" id="UP001596161">
    <property type="component" value="Unassembled WGS sequence"/>
</dbReference>
<sequence length="298" mass="33733">MKIFRKYFLLALTFFAVSPTVFAQDDLLSLIEDEKPTTEFAKASFKTTRVINSQSLENTAPGVLDMKISHRFGPLNGGAYELFGLDAATIRIGLDYGISKHLMIGVGRSSVQKTYDGFMKMKLLRQSSGARNMPVSVIWFSSIALNSLKWQNPERNNYFSSRLAYTHQLIFGRKFSEGFTLQFMPTVVHRNLIATNAEKHDVIAFGVAGRQKLTRRLAINAEYYYVLPDQIAENMRNSLAIGFDIETGGHVFQLHFTNSTAMVEKGFITETDGNWFDGDIRFGFNISRVFTIKQNNKD</sequence>
<feature type="domain" description="DUF5777" evidence="2">
    <location>
        <begin position="45"/>
        <end position="290"/>
    </location>
</feature>
<gene>
    <name evidence="3" type="ORF">ACFPIB_03925</name>
</gene>
<dbReference type="InterPro" id="IPR045916">
    <property type="entry name" value="DUF5777"/>
</dbReference>
<evidence type="ECO:0000259" key="2">
    <source>
        <dbReference type="Pfam" id="PF19089"/>
    </source>
</evidence>
<proteinExistence type="predicted"/>
<feature type="chain" id="PRO_5046478206" evidence="1">
    <location>
        <begin position="24"/>
        <end position="298"/>
    </location>
</feature>
<dbReference type="Pfam" id="PF19089">
    <property type="entry name" value="DUF5777"/>
    <property type="match status" value="1"/>
</dbReference>
<protein>
    <submittedName>
        <fullName evidence="3">DUF5777 family beta-barrel protein</fullName>
    </submittedName>
</protein>
<organism evidence="3 4">
    <name type="scientific">Adhaeribacter terreus</name>
    <dbReference type="NCBI Taxonomy" id="529703"/>
    <lineage>
        <taxon>Bacteria</taxon>
        <taxon>Pseudomonadati</taxon>
        <taxon>Bacteroidota</taxon>
        <taxon>Cytophagia</taxon>
        <taxon>Cytophagales</taxon>
        <taxon>Hymenobacteraceae</taxon>
        <taxon>Adhaeribacter</taxon>
    </lineage>
</organism>
<comment type="caution">
    <text evidence="3">The sequence shown here is derived from an EMBL/GenBank/DDBJ whole genome shotgun (WGS) entry which is preliminary data.</text>
</comment>
<name>A0ABW0E9M4_9BACT</name>
<evidence type="ECO:0000313" key="4">
    <source>
        <dbReference type="Proteomes" id="UP001596161"/>
    </source>
</evidence>